<evidence type="ECO:0000256" key="10">
    <source>
        <dbReference type="ARBA" id="ARBA00023288"/>
    </source>
</evidence>
<dbReference type="AlphaFoldDB" id="A0A105V355"/>
<evidence type="ECO:0000256" key="4">
    <source>
        <dbReference type="ARBA" id="ARBA00022475"/>
    </source>
</evidence>
<keyword evidence="6" id="KW-0732">Signal</keyword>
<evidence type="ECO:0000256" key="8">
    <source>
        <dbReference type="ARBA" id="ARBA00023136"/>
    </source>
</evidence>
<comment type="caution">
    <text evidence="12">The sequence shown here is derived from an EMBL/GenBank/DDBJ whole genome shotgun (WGS) entry which is preliminary data.</text>
</comment>
<evidence type="ECO:0000256" key="1">
    <source>
        <dbReference type="ARBA" id="ARBA00004141"/>
    </source>
</evidence>
<evidence type="ECO:0000256" key="3">
    <source>
        <dbReference type="ARBA" id="ARBA00021237"/>
    </source>
</evidence>
<sequence>MLIGILLAGCSRAPSIVLFGAAFPDWLFCIAGGVLATVMVHLIFGATRGAVLLRPLPLAYPGLTAIFATSIWMLVFYH</sequence>
<keyword evidence="13" id="KW-1185">Reference proteome</keyword>
<evidence type="ECO:0000256" key="2">
    <source>
        <dbReference type="ARBA" id="ARBA00008208"/>
    </source>
</evidence>
<keyword evidence="4" id="KW-1003">Cell membrane</keyword>
<comment type="similarity">
    <text evidence="2">Belongs to the YtcA family.</text>
</comment>
<evidence type="ECO:0000313" key="12">
    <source>
        <dbReference type="EMBL" id="KVV40029.1"/>
    </source>
</evidence>
<reference evidence="12 13" key="1">
    <citation type="submission" date="2015-11" db="EMBL/GenBank/DDBJ databases">
        <title>Expanding the genomic diversity of Burkholderia species for the development of highly accurate diagnostics.</title>
        <authorList>
            <person name="Sahl J."/>
            <person name="Keim P."/>
            <person name="Wagner D."/>
        </authorList>
    </citation>
    <scope>NUCLEOTIDE SEQUENCE [LARGE SCALE GENOMIC DNA]</scope>
    <source>
        <strain evidence="12 13">MSMB1301WGS</strain>
    </source>
</reference>
<gene>
    <name evidence="12" type="ORF">WT27_14130</name>
</gene>
<keyword evidence="9" id="KW-0564">Palmitate</keyword>
<evidence type="ECO:0000256" key="7">
    <source>
        <dbReference type="ARBA" id="ARBA00022989"/>
    </source>
</evidence>
<name>A0A105V355_9BURK</name>
<evidence type="ECO:0000256" key="5">
    <source>
        <dbReference type="ARBA" id="ARBA00022692"/>
    </source>
</evidence>
<dbReference type="InterPro" id="IPR031381">
    <property type="entry name" value="YtcA"/>
</dbReference>
<dbReference type="EMBL" id="LPEQ01000120">
    <property type="protein sequence ID" value="KVV40029.1"/>
    <property type="molecule type" value="Genomic_DNA"/>
</dbReference>
<dbReference type="Pfam" id="PF17090">
    <property type="entry name" value="Ytca"/>
    <property type="match status" value="1"/>
</dbReference>
<proteinExistence type="inferred from homology"/>
<accession>A0A105V355</accession>
<evidence type="ECO:0000256" key="6">
    <source>
        <dbReference type="ARBA" id="ARBA00022729"/>
    </source>
</evidence>
<organism evidence="12 13">
    <name type="scientific">Burkholderia territorii</name>
    <dbReference type="NCBI Taxonomy" id="1503055"/>
    <lineage>
        <taxon>Bacteria</taxon>
        <taxon>Pseudomonadati</taxon>
        <taxon>Pseudomonadota</taxon>
        <taxon>Betaproteobacteria</taxon>
        <taxon>Burkholderiales</taxon>
        <taxon>Burkholderiaceae</taxon>
        <taxon>Burkholderia</taxon>
        <taxon>Burkholderia cepacia complex</taxon>
    </lineage>
</organism>
<comment type="subcellular location">
    <subcellularLocation>
        <location evidence="1">Membrane</location>
        <topology evidence="1">Multi-pass membrane protein</topology>
    </subcellularLocation>
</comment>
<keyword evidence="10" id="KW-0449">Lipoprotein</keyword>
<keyword evidence="8 11" id="KW-0472">Membrane</keyword>
<evidence type="ECO:0000313" key="13">
    <source>
        <dbReference type="Proteomes" id="UP000062317"/>
    </source>
</evidence>
<keyword evidence="5 11" id="KW-0812">Transmembrane</keyword>
<protein>
    <recommendedName>
        <fullName evidence="3">Uncharacterized protein YtcA</fullName>
    </recommendedName>
</protein>
<keyword evidence="7 11" id="KW-1133">Transmembrane helix</keyword>
<feature type="transmembrane region" description="Helical" evidence="11">
    <location>
        <begin position="25"/>
        <end position="46"/>
    </location>
</feature>
<evidence type="ECO:0000256" key="11">
    <source>
        <dbReference type="SAM" id="Phobius"/>
    </source>
</evidence>
<dbReference type="Proteomes" id="UP000062317">
    <property type="component" value="Unassembled WGS sequence"/>
</dbReference>
<dbReference type="GO" id="GO:0016020">
    <property type="term" value="C:membrane"/>
    <property type="evidence" value="ECO:0007669"/>
    <property type="project" value="UniProtKB-SubCell"/>
</dbReference>
<evidence type="ECO:0000256" key="9">
    <source>
        <dbReference type="ARBA" id="ARBA00023139"/>
    </source>
</evidence>
<feature type="transmembrane region" description="Helical" evidence="11">
    <location>
        <begin position="58"/>
        <end position="77"/>
    </location>
</feature>